<protein>
    <recommendedName>
        <fullName evidence="3">DUF559 domain-containing protein</fullName>
    </recommendedName>
</protein>
<accession>A0ABP4G758</accession>
<dbReference type="Proteomes" id="UP001500943">
    <property type="component" value="Unassembled WGS sequence"/>
</dbReference>
<comment type="caution">
    <text evidence="1">The sequence shown here is derived from an EMBL/GenBank/DDBJ whole genome shotgun (WGS) entry which is preliminary data.</text>
</comment>
<sequence>MTDIQALVNGLGGLAQKRQLVARGAQDSELTRAVKDGAVARARQGWYTTVDVAAPRVRAVRVGGRLTGISAISDWGGWVLGKHQLHVSVPQNAARLRNQWNRRKPIGAHRGVRVHWDPPSTSERGSLWHVGLAEALRRVVVDEDLETAVASIDWALRTARIDHFDFEQLILSLPLHKRWIRSWVDGRCESLPESLARTRLRLAGHRVKIQVAVGKKRIDMVIDSIVGLEINGKQFHAHTFEEDHLKSIEITIVGFYAMSVSAKMVFTQWDLFSRAVRMALESHAPRNLGNSGIPSG</sequence>
<evidence type="ECO:0008006" key="3">
    <source>
        <dbReference type="Google" id="ProtNLM"/>
    </source>
</evidence>
<keyword evidence="2" id="KW-1185">Reference proteome</keyword>
<dbReference type="EMBL" id="BAAAKW010000024">
    <property type="protein sequence ID" value="GAA1214673.1"/>
    <property type="molecule type" value="Genomic_DNA"/>
</dbReference>
<gene>
    <name evidence="1" type="ORF">GCM10009655_12360</name>
</gene>
<dbReference type="RefSeq" id="WP_343924173.1">
    <property type="nucleotide sequence ID" value="NZ_BAAAKW010000024.1"/>
</dbReference>
<evidence type="ECO:0000313" key="2">
    <source>
        <dbReference type="Proteomes" id="UP001500943"/>
    </source>
</evidence>
<name>A0ABP4G758_9MICO</name>
<organism evidence="1 2">
    <name type="scientific">Rhodoglobus aureus</name>
    <dbReference type="NCBI Taxonomy" id="191497"/>
    <lineage>
        <taxon>Bacteria</taxon>
        <taxon>Bacillati</taxon>
        <taxon>Actinomycetota</taxon>
        <taxon>Actinomycetes</taxon>
        <taxon>Micrococcales</taxon>
        <taxon>Microbacteriaceae</taxon>
        <taxon>Rhodoglobus</taxon>
    </lineage>
</organism>
<evidence type="ECO:0000313" key="1">
    <source>
        <dbReference type="EMBL" id="GAA1214673.1"/>
    </source>
</evidence>
<proteinExistence type="predicted"/>
<reference evidence="2" key="1">
    <citation type="journal article" date="2019" name="Int. J. Syst. Evol. Microbiol.">
        <title>The Global Catalogue of Microorganisms (GCM) 10K type strain sequencing project: providing services to taxonomists for standard genome sequencing and annotation.</title>
        <authorList>
            <consortium name="The Broad Institute Genomics Platform"/>
            <consortium name="The Broad Institute Genome Sequencing Center for Infectious Disease"/>
            <person name="Wu L."/>
            <person name="Ma J."/>
        </authorList>
    </citation>
    <scope>NUCLEOTIDE SEQUENCE [LARGE SCALE GENOMIC DNA]</scope>
    <source>
        <strain evidence="2">JCM 12762</strain>
    </source>
</reference>